<dbReference type="RefSeq" id="WP_206560387.1">
    <property type="nucleotide sequence ID" value="NZ_JAFKCZ010000006.1"/>
</dbReference>
<feature type="region of interest" description="Disordered" evidence="1">
    <location>
        <begin position="421"/>
        <end position="453"/>
    </location>
</feature>
<dbReference type="InterPro" id="IPR053784">
    <property type="entry name" value="Choice_anch_U_dom"/>
</dbReference>
<feature type="chain" id="PRO_5038086784" description="IPTL-CTERM sorting domain-containing protein" evidence="3">
    <location>
        <begin position="22"/>
        <end position="622"/>
    </location>
</feature>
<comment type="caution">
    <text evidence="4">The sequence shown here is derived from an EMBL/GenBank/DDBJ whole genome shotgun (WGS) entry which is preliminary data.</text>
</comment>
<keyword evidence="2" id="KW-0472">Membrane</keyword>
<organism evidence="4 5">
    <name type="scientific">Parahaliea mediterranea</name>
    <dbReference type="NCBI Taxonomy" id="651086"/>
    <lineage>
        <taxon>Bacteria</taxon>
        <taxon>Pseudomonadati</taxon>
        <taxon>Pseudomonadota</taxon>
        <taxon>Gammaproteobacteria</taxon>
        <taxon>Cellvibrionales</taxon>
        <taxon>Halieaceae</taxon>
        <taxon>Parahaliea</taxon>
    </lineage>
</organism>
<accession>A0A939IIT8</accession>
<feature type="region of interest" description="Disordered" evidence="1">
    <location>
        <begin position="240"/>
        <end position="267"/>
    </location>
</feature>
<feature type="compositionally biased region" description="Polar residues" evidence="1">
    <location>
        <begin position="258"/>
        <end position="267"/>
    </location>
</feature>
<keyword evidence="2" id="KW-1133">Transmembrane helix</keyword>
<feature type="compositionally biased region" description="Gly residues" evidence="1">
    <location>
        <begin position="436"/>
        <end position="446"/>
    </location>
</feature>
<sequence length="622" mass="62889">MNNNFKLVALTAALLALPAHAAVIQVEPGEVARSVNGKCSLLEAVDNAENLNGTDVSGGDCAAGDSGADVIELSANATYTLTGPVSFPQTALPWIRSTVTIDGSGSIIERDLAASAFRLFVVNPGGHLEIRDATLRNGSLTSGHAGATIWNHGQLTLNDVVIDNSRNTLGPGGSIHNTGQAVLEGVVIENSESRHSGGAIHNDGSLTLRESTIRNTHSQAAGGALVNRGTLTLERSLIEGSSSTGAGGGLDNGGSGSTALRNSTLSGNTSDGLGGGVFVRGGTLDATQVTVAYNAGTQAPSHENAGQGSGIYRLGIGTINLNNTLLAEQVDGNNCGGPMTHQATVADDASCTVSASTGPLITALADNGGRTPTHALADLSAAIDAGNNALVGGLATDQRGTGFARILGTQVDVGAYEFGDTDGIDPSGEDSVPNPSGGGFGDGNGDGIPDKRQNHVASFGTAVGEEVATIAISGETSPLANVSSQPVPGDAPPNVTFPYGLFSFTITNVAPGATKQVTLYVPFNAEINGYWKKNTSGDWANIATGITRVGNKTRIVFPLTEGGPYDFDADSTTITDPGGPGVLSTAPTATAPIPTLPQWAAIILSMMLAAAALTGIHFRHGR</sequence>
<gene>
    <name evidence="4" type="ORF">JYP50_10120</name>
</gene>
<dbReference type="Proteomes" id="UP000664303">
    <property type="component" value="Unassembled WGS sequence"/>
</dbReference>
<evidence type="ECO:0008006" key="6">
    <source>
        <dbReference type="Google" id="ProtNLM"/>
    </source>
</evidence>
<proteinExistence type="predicted"/>
<protein>
    <recommendedName>
        <fullName evidence="6">IPTL-CTERM sorting domain-containing protein</fullName>
    </recommendedName>
</protein>
<dbReference type="InterPro" id="IPR059226">
    <property type="entry name" value="Choice_anch_Q_dom"/>
</dbReference>
<dbReference type="EMBL" id="JAFKCZ010000006">
    <property type="protein sequence ID" value="MBN7796949.1"/>
    <property type="molecule type" value="Genomic_DNA"/>
</dbReference>
<dbReference type="SUPFAM" id="SSF51126">
    <property type="entry name" value="Pectin lyase-like"/>
    <property type="match status" value="1"/>
</dbReference>
<evidence type="ECO:0000313" key="4">
    <source>
        <dbReference type="EMBL" id="MBN7796949.1"/>
    </source>
</evidence>
<evidence type="ECO:0000256" key="1">
    <source>
        <dbReference type="SAM" id="MobiDB-lite"/>
    </source>
</evidence>
<feature type="signal peptide" evidence="3">
    <location>
        <begin position="1"/>
        <end position="21"/>
    </location>
</feature>
<feature type="transmembrane region" description="Helical" evidence="2">
    <location>
        <begin position="599"/>
        <end position="618"/>
    </location>
</feature>
<evidence type="ECO:0000256" key="2">
    <source>
        <dbReference type="SAM" id="Phobius"/>
    </source>
</evidence>
<evidence type="ECO:0000313" key="5">
    <source>
        <dbReference type="Proteomes" id="UP000664303"/>
    </source>
</evidence>
<keyword evidence="5" id="KW-1185">Reference proteome</keyword>
<reference evidence="4" key="1">
    <citation type="submission" date="2021-02" db="EMBL/GenBank/DDBJ databases">
        <title>PHA producing bacteria isolated from coastal sediment in Guangdong, Shenzhen.</title>
        <authorList>
            <person name="Zheng W."/>
            <person name="Yu S."/>
            <person name="Huang Y."/>
        </authorList>
    </citation>
    <scope>NUCLEOTIDE SEQUENCE</scope>
    <source>
        <strain evidence="4">TN14-10</strain>
    </source>
</reference>
<keyword evidence="3" id="KW-0732">Signal</keyword>
<dbReference type="InterPro" id="IPR011050">
    <property type="entry name" value="Pectin_lyase_fold/virulence"/>
</dbReference>
<feature type="compositionally biased region" description="Gly residues" evidence="1">
    <location>
        <begin position="245"/>
        <end position="256"/>
    </location>
</feature>
<dbReference type="AlphaFoldDB" id="A0A939IIT8"/>
<keyword evidence="2" id="KW-0812">Transmembrane</keyword>
<dbReference type="NCBIfam" id="NF041518">
    <property type="entry name" value="choice_anch_Q"/>
    <property type="match status" value="1"/>
</dbReference>
<dbReference type="InterPro" id="IPR012332">
    <property type="entry name" value="Autotransporter_pectin_lyase_C"/>
</dbReference>
<dbReference type="NCBIfam" id="NF041766">
    <property type="entry name" value="choice_anch_U"/>
    <property type="match status" value="1"/>
</dbReference>
<dbReference type="Gene3D" id="2.160.20.20">
    <property type="match status" value="1"/>
</dbReference>
<name>A0A939IIT8_9GAMM</name>
<evidence type="ECO:0000256" key="3">
    <source>
        <dbReference type="SAM" id="SignalP"/>
    </source>
</evidence>